<evidence type="ECO:0000313" key="3">
    <source>
        <dbReference type="EMBL" id="NYI67831.1"/>
    </source>
</evidence>
<keyword evidence="1" id="KW-0812">Transmembrane</keyword>
<accession>A0A7Z0D2V6</accession>
<organism evidence="3 4">
    <name type="scientific">Spelaeicoccus albus</name>
    <dbReference type="NCBI Taxonomy" id="1280376"/>
    <lineage>
        <taxon>Bacteria</taxon>
        <taxon>Bacillati</taxon>
        <taxon>Actinomycetota</taxon>
        <taxon>Actinomycetes</taxon>
        <taxon>Micrococcales</taxon>
        <taxon>Brevibacteriaceae</taxon>
        <taxon>Spelaeicoccus</taxon>
    </lineage>
</organism>
<dbReference type="InterPro" id="IPR036779">
    <property type="entry name" value="LysM_dom_sf"/>
</dbReference>
<dbReference type="Pfam" id="PF01476">
    <property type="entry name" value="LysM"/>
    <property type="match status" value="1"/>
</dbReference>
<dbReference type="Proteomes" id="UP000539111">
    <property type="component" value="Unassembled WGS sequence"/>
</dbReference>
<gene>
    <name evidence="3" type="ORF">BJY26_002137</name>
</gene>
<keyword evidence="4" id="KW-1185">Reference proteome</keyword>
<dbReference type="PROSITE" id="PS51782">
    <property type="entry name" value="LYSM"/>
    <property type="match status" value="1"/>
</dbReference>
<evidence type="ECO:0000256" key="1">
    <source>
        <dbReference type="SAM" id="Phobius"/>
    </source>
</evidence>
<dbReference type="Gene3D" id="3.10.350.10">
    <property type="entry name" value="LysM domain"/>
    <property type="match status" value="1"/>
</dbReference>
<evidence type="ECO:0000313" key="4">
    <source>
        <dbReference type="Proteomes" id="UP000539111"/>
    </source>
</evidence>
<feature type="transmembrane region" description="Helical" evidence="1">
    <location>
        <begin position="51"/>
        <end position="75"/>
    </location>
</feature>
<keyword evidence="1" id="KW-1133">Transmembrane helix</keyword>
<protein>
    <submittedName>
        <fullName evidence="3">LysM repeat protein</fullName>
    </submittedName>
</protein>
<reference evidence="3 4" key="1">
    <citation type="submission" date="2020-07" db="EMBL/GenBank/DDBJ databases">
        <title>Sequencing the genomes of 1000 actinobacteria strains.</title>
        <authorList>
            <person name="Klenk H.-P."/>
        </authorList>
    </citation>
    <scope>NUCLEOTIDE SEQUENCE [LARGE SCALE GENOMIC DNA]</scope>
    <source>
        <strain evidence="3 4">DSM 26341</strain>
    </source>
</reference>
<evidence type="ECO:0000259" key="2">
    <source>
        <dbReference type="PROSITE" id="PS51782"/>
    </source>
</evidence>
<dbReference type="InterPro" id="IPR018392">
    <property type="entry name" value="LysM"/>
</dbReference>
<sequence length="148" mass="15336">MSIALQGYGVQGHTLQGRALQGRAGQRRAIRRRGASAGAGRRIRLNRRGRIVVGIGAAIMVGAAALIIGGMLGIVSGAVSEAPAAASSTPAQLDVDHVTVREGQTLWQIASTAAPNADPRETILQIQKLNNLPTSAVRAGQTIAVPRY</sequence>
<dbReference type="EMBL" id="JACBZP010000001">
    <property type="protein sequence ID" value="NYI67831.1"/>
    <property type="molecule type" value="Genomic_DNA"/>
</dbReference>
<dbReference type="SUPFAM" id="SSF54106">
    <property type="entry name" value="LysM domain"/>
    <property type="match status" value="1"/>
</dbReference>
<keyword evidence="1" id="KW-0472">Membrane</keyword>
<dbReference type="RefSeq" id="WP_179428099.1">
    <property type="nucleotide sequence ID" value="NZ_JACBZP010000001.1"/>
</dbReference>
<dbReference type="AlphaFoldDB" id="A0A7Z0D2V6"/>
<feature type="domain" description="LysM" evidence="2">
    <location>
        <begin position="96"/>
        <end position="145"/>
    </location>
</feature>
<dbReference type="CDD" id="cd00118">
    <property type="entry name" value="LysM"/>
    <property type="match status" value="1"/>
</dbReference>
<proteinExistence type="predicted"/>
<comment type="caution">
    <text evidence="3">The sequence shown here is derived from an EMBL/GenBank/DDBJ whole genome shotgun (WGS) entry which is preliminary data.</text>
</comment>
<name>A0A7Z0D2V6_9MICO</name>
<dbReference type="SMART" id="SM00257">
    <property type="entry name" value="LysM"/>
    <property type="match status" value="1"/>
</dbReference>